<dbReference type="InterPro" id="IPR029472">
    <property type="entry name" value="Copia-like_N"/>
</dbReference>
<dbReference type="PANTHER" id="PTHR37610:SF40">
    <property type="entry name" value="OS01G0909600 PROTEIN"/>
    <property type="match status" value="1"/>
</dbReference>
<feature type="domain" description="Retrotransposon Copia-like N-terminal" evidence="1">
    <location>
        <begin position="32"/>
        <end position="76"/>
    </location>
</feature>
<comment type="caution">
    <text evidence="2">The sequence shown here is derived from an EMBL/GenBank/DDBJ whole genome shotgun (WGS) entry which is preliminary data.</text>
</comment>
<evidence type="ECO:0000313" key="2">
    <source>
        <dbReference type="EMBL" id="KAK9740197.1"/>
    </source>
</evidence>
<dbReference type="PANTHER" id="PTHR37610">
    <property type="entry name" value="CCHC-TYPE DOMAIN-CONTAINING PROTEIN"/>
    <property type="match status" value="1"/>
</dbReference>
<gene>
    <name evidence="2" type="ORF">RND81_03G018400</name>
</gene>
<name>A0AAW1M4M4_SAPOF</name>
<dbReference type="Proteomes" id="UP001443914">
    <property type="component" value="Unassembled WGS sequence"/>
</dbReference>
<organism evidence="2 3">
    <name type="scientific">Saponaria officinalis</name>
    <name type="common">Common soapwort</name>
    <name type="synonym">Lychnis saponaria</name>
    <dbReference type="NCBI Taxonomy" id="3572"/>
    <lineage>
        <taxon>Eukaryota</taxon>
        <taxon>Viridiplantae</taxon>
        <taxon>Streptophyta</taxon>
        <taxon>Embryophyta</taxon>
        <taxon>Tracheophyta</taxon>
        <taxon>Spermatophyta</taxon>
        <taxon>Magnoliopsida</taxon>
        <taxon>eudicotyledons</taxon>
        <taxon>Gunneridae</taxon>
        <taxon>Pentapetalae</taxon>
        <taxon>Caryophyllales</taxon>
        <taxon>Caryophyllaceae</taxon>
        <taxon>Caryophylleae</taxon>
        <taxon>Saponaria</taxon>
    </lineage>
</organism>
<sequence>MADDDVDDSAVSPPANASTYEYFDDPLYLSTSDQPFLQLLSYQFTGHNFLTWKRELYLALVAKNKEVFVDRSLKIPEKTDKKRNQWIRCDLMVMKWILNSIAKEIRETLTYVHSSKELWTELLDRYGQTNGLEVYQLKKEQSSIMQDNFSLIEYYSKLKTNWESLEAIDPIPSCSCGALDLCTCQFLKKLVARETQSKLIQLLMGLNMSYEGVKTNILSMEPLPPINKALALLQKIERQKQITDAVDVLSEATAFASVHQSDARQSDWKKPKYESNAKESLTCNYCHNIGHVKADCFKLRGCTFCGWKGHSRDTCFRLKSTGEKKGRGRPVYTPGTNTYKRTANHIGVLSDNVEIADSPLDDYVSPAAASQFHTPGAPNSTAGVDTSLMDNLVQTVMEKVMKAISDTTPAFSSANFAGPFK</sequence>
<dbReference type="InterPro" id="IPR036875">
    <property type="entry name" value="Znf_CCHC_sf"/>
</dbReference>
<proteinExistence type="predicted"/>
<dbReference type="GO" id="GO:0003676">
    <property type="term" value="F:nucleic acid binding"/>
    <property type="evidence" value="ECO:0007669"/>
    <property type="project" value="InterPro"/>
</dbReference>
<evidence type="ECO:0000259" key="1">
    <source>
        <dbReference type="Pfam" id="PF14244"/>
    </source>
</evidence>
<dbReference type="AlphaFoldDB" id="A0AAW1M4M4"/>
<protein>
    <recommendedName>
        <fullName evidence="1">Retrotransposon Copia-like N-terminal domain-containing protein</fullName>
    </recommendedName>
</protein>
<evidence type="ECO:0000313" key="3">
    <source>
        <dbReference type="Proteomes" id="UP001443914"/>
    </source>
</evidence>
<accession>A0AAW1M4M4</accession>
<dbReference type="Pfam" id="PF14244">
    <property type="entry name" value="Retrotran_gag_3"/>
    <property type="match status" value="1"/>
</dbReference>
<dbReference type="EMBL" id="JBDFQZ010000003">
    <property type="protein sequence ID" value="KAK9740197.1"/>
    <property type="molecule type" value="Genomic_DNA"/>
</dbReference>
<keyword evidence="3" id="KW-1185">Reference proteome</keyword>
<dbReference type="GO" id="GO:0008270">
    <property type="term" value="F:zinc ion binding"/>
    <property type="evidence" value="ECO:0007669"/>
    <property type="project" value="InterPro"/>
</dbReference>
<dbReference type="SUPFAM" id="SSF57756">
    <property type="entry name" value="Retrovirus zinc finger-like domains"/>
    <property type="match status" value="1"/>
</dbReference>
<reference evidence="2" key="1">
    <citation type="submission" date="2024-03" db="EMBL/GenBank/DDBJ databases">
        <title>WGS assembly of Saponaria officinalis var. Norfolk2.</title>
        <authorList>
            <person name="Jenkins J."/>
            <person name="Shu S."/>
            <person name="Grimwood J."/>
            <person name="Barry K."/>
            <person name="Goodstein D."/>
            <person name="Schmutz J."/>
            <person name="Leebens-Mack J."/>
            <person name="Osbourn A."/>
        </authorList>
    </citation>
    <scope>NUCLEOTIDE SEQUENCE [LARGE SCALE GENOMIC DNA]</scope>
    <source>
        <strain evidence="2">JIC</strain>
    </source>
</reference>